<feature type="domain" description="PPM-type phosphatase" evidence="3">
    <location>
        <begin position="97"/>
        <end position="409"/>
    </location>
</feature>
<comment type="subcellular location">
    <subcellularLocation>
        <location evidence="1">Membrane</location>
    </subcellularLocation>
</comment>
<dbReference type="PANTHER" id="PTHR13832">
    <property type="entry name" value="PROTEIN PHOSPHATASE 2C"/>
    <property type="match status" value="1"/>
</dbReference>
<dbReference type="Gene3D" id="3.60.40.10">
    <property type="entry name" value="PPM-type phosphatase domain"/>
    <property type="match status" value="1"/>
</dbReference>
<keyword evidence="5" id="KW-1185">Reference proteome</keyword>
<dbReference type="PANTHER" id="PTHR13832:SF792">
    <property type="entry name" value="GM14286P"/>
    <property type="match status" value="1"/>
</dbReference>
<evidence type="ECO:0000256" key="1">
    <source>
        <dbReference type="ARBA" id="ARBA00004370"/>
    </source>
</evidence>
<dbReference type="SMART" id="SM00332">
    <property type="entry name" value="PP2Cc"/>
    <property type="match status" value="1"/>
</dbReference>
<dbReference type="GO" id="GO:0016020">
    <property type="term" value="C:membrane"/>
    <property type="evidence" value="ECO:0007669"/>
    <property type="project" value="UniProtKB-SubCell"/>
</dbReference>
<dbReference type="PROSITE" id="PS51746">
    <property type="entry name" value="PPM_2"/>
    <property type="match status" value="1"/>
</dbReference>
<evidence type="ECO:0000256" key="2">
    <source>
        <dbReference type="ARBA" id="ARBA00023136"/>
    </source>
</evidence>
<dbReference type="CDD" id="cd00143">
    <property type="entry name" value="PP2Cc"/>
    <property type="match status" value="1"/>
</dbReference>
<dbReference type="GO" id="GO:0004722">
    <property type="term" value="F:protein serine/threonine phosphatase activity"/>
    <property type="evidence" value="ECO:0007669"/>
    <property type="project" value="InterPro"/>
</dbReference>
<proteinExistence type="predicted"/>
<organism evidence="4 5">
    <name type="scientific">Euplotes crassus</name>
    <dbReference type="NCBI Taxonomy" id="5936"/>
    <lineage>
        <taxon>Eukaryota</taxon>
        <taxon>Sar</taxon>
        <taxon>Alveolata</taxon>
        <taxon>Ciliophora</taxon>
        <taxon>Intramacronucleata</taxon>
        <taxon>Spirotrichea</taxon>
        <taxon>Hypotrichia</taxon>
        <taxon>Euplotida</taxon>
        <taxon>Euplotidae</taxon>
        <taxon>Moneuplotes</taxon>
    </lineage>
</organism>
<dbReference type="SMART" id="SM00331">
    <property type="entry name" value="PP2C_SIG"/>
    <property type="match status" value="1"/>
</dbReference>
<reference evidence="4" key="1">
    <citation type="submission" date="2023-07" db="EMBL/GenBank/DDBJ databases">
        <authorList>
            <consortium name="AG Swart"/>
            <person name="Singh M."/>
            <person name="Singh A."/>
            <person name="Seah K."/>
            <person name="Emmerich C."/>
        </authorList>
    </citation>
    <scope>NUCLEOTIDE SEQUENCE</scope>
    <source>
        <strain evidence="4">DP1</strain>
    </source>
</reference>
<dbReference type="InterPro" id="IPR015655">
    <property type="entry name" value="PP2C"/>
</dbReference>
<gene>
    <name evidence="4" type="ORF">ECRASSUSDP1_LOCUS11244</name>
</gene>
<comment type="caution">
    <text evidence="4">The sequence shown here is derived from an EMBL/GenBank/DDBJ whole genome shotgun (WGS) entry which is preliminary data.</text>
</comment>
<sequence length="414" mass="46648">MFRKSFSHSSKLWGSAKKFMTANTRAFGFYSKPKGFPSSKLNYLKYLAPFALMAGAVYGTSEGKLGKTFARLASGVIPVHKEVKAECGPTQQPDLMKSRVNIIQLPANHPCEDRFDAHQLRHSKGYSVAVYDGHGGWQISEYAMANLTNYLDKHLEKATTDEQIKEAITKAYDQVEQECFERCKGAFEMGFPKAAYVGACALVSVIKGNKLYVAQAGDSEAVLIRRKEGGEFESIKVCKAYTCNDPDEQKRLKAEFPKEPSIVKCRSPTACYVKGSLMPSRALGDFRLKHKELNFHNKSPEYGYRQPFRVHDGPYITHKPDIRAFDLTKDDAFLILASDGLWDEMKVEEVPEVIKGKNHQKEVGEILLNECLNRVSQERGYSRDYISHLRAGPERRNVVDDITIVVVDLQNQAQ</sequence>
<dbReference type="InterPro" id="IPR001932">
    <property type="entry name" value="PPM-type_phosphatase-like_dom"/>
</dbReference>
<evidence type="ECO:0000259" key="3">
    <source>
        <dbReference type="PROSITE" id="PS51746"/>
    </source>
</evidence>
<dbReference type="EMBL" id="CAMPGE010011097">
    <property type="protein sequence ID" value="CAI2369938.1"/>
    <property type="molecule type" value="Genomic_DNA"/>
</dbReference>
<keyword evidence="2" id="KW-0472">Membrane</keyword>
<name>A0AAD1UIB5_EUPCR</name>
<accession>A0AAD1UIB5</accession>
<protein>
    <recommendedName>
        <fullName evidence="3">PPM-type phosphatase domain-containing protein</fullName>
    </recommendedName>
</protein>
<evidence type="ECO:0000313" key="5">
    <source>
        <dbReference type="Proteomes" id="UP001295684"/>
    </source>
</evidence>
<dbReference type="InterPro" id="IPR036457">
    <property type="entry name" value="PPM-type-like_dom_sf"/>
</dbReference>
<dbReference type="Pfam" id="PF00481">
    <property type="entry name" value="PP2C"/>
    <property type="match status" value="1"/>
</dbReference>
<dbReference type="SUPFAM" id="SSF81606">
    <property type="entry name" value="PP2C-like"/>
    <property type="match status" value="1"/>
</dbReference>
<evidence type="ECO:0000313" key="4">
    <source>
        <dbReference type="EMBL" id="CAI2369938.1"/>
    </source>
</evidence>
<dbReference type="AlphaFoldDB" id="A0AAD1UIB5"/>
<dbReference type="Proteomes" id="UP001295684">
    <property type="component" value="Unassembled WGS sequence"/>
</dbReference>